<protein>
    <submittedName>
        <fullName evidence="2">Uncharacterized protein</fullName>
    </submittedName>
</protein>
<dbReference type="EMBL" id="CP049869">
    <property type="protein sequence ID" value="QIK78824.1"/>
    <property type="molecule type" value="Genomic_DNA"/>
</dbReference>
<evidence type="ECO:0000313" key="2">
    <source>
        <dbReference type="EMBL" id="QIK78824.1"/>
    </source>
</evidence>
<keyword evidence="1" id="KW-0472">Membrane</keyword>
<keyword evidence="3" id="KW-1185">Reference proteome</keyword>
<proteinExistence type="predicted"/>
<evidence type="ECO:0000256" key="1">
    <source>
        <dbReference type="SAM" id="Phobius"/>
    </source>
</evidence>
<name>A0A6G7YQ10_9SPHN</name>
<evidence type="ECO:0000313" key="3">
    <source>
        <dbReference type="Proteomes" id="UP000503222"/>
    </source>
</evidence>
<keyword evidence="1" id="KW-1133">Transmembrane helix</keyword>
<accession>A0A6G7YQ10</accession>
<organism evidence="2 3">
    <name type="scientific">Sphingomonas piscis</name>
    <dbReference type="NCBI Taxonomy" id="2714943"/>
    <lineage>
        <taxon>Bacteria</taxon>
        <taxon>Pseudomonadati</taxon>
        <taxon>Pseudomonadota</taxon>
        <taxon>Alphaproteobacteria</taxon>
        <taxon>Sphingomonadales</taxon>
        <taxon>Sphingomonadaceae</taxon>
        <taxon>Sphingomonas</taxon>
    </lineage>
</organism>
<keyword evidence="1" id="KW-0812">Transmembrane</keyword>
<dbReference type="Proteomes" id="UP000503222">
    <property type="component" value="Chromosome"/>
</dbReference>
<dbReference type="RefSeq" id="WP_166411215.1">
    <property type="nucleotide sequence ID" value="NZ_CP049869.1"/>
</dbReference>
<dbReference type="KEGG" id="spii:G7077_07860"/>
<gene>
    <name evidence="2" type="ORF">G7077_07860</name>
</gene>
<dbReference type="AlphaFoldDB" id="A0A6G7YQ10"/>
<feature type="transmembrane region" description="Helical" evidence="1">
    <location>
        <begin position="47"/>
        <end position="75"/>
    </location>
</feature>
<feature type="transmembrane region" description="Helical" evidence="1">
    <location>
        <begin position="21"/>
        <end position="41"/>
    </location>
</feature>
<sequence>MPRPDPVPSPRPSMIRRFARIMRLMALFSIVIAALAVWLVIRGDSEIPIHMVIATALGVAFTVLLGTALMTLVFLSSKSGHDDQVRRSDDEGQV</sequence>
<reference evidence="2 3" key="1">
    <citation type="submission" date="2020-03" db="EMBL/GenBank/DDBJ databases">
        <title>Sphingomonas sp. nov., isolated from fish.</title>
        <authorList>
            <person name="Hyun D.-W."/>
            <person name="Bae J.-W."/>
        </authorList>
    </citation>
    <scope>NUCLEOTIDE SEQUENCE [LARGE SCALE GENOMIC DNA]</scope>
    <source>
        <strain evidence="2 3">HDW15B</strain>
    </source>
</reference>